<reference evidence="2 3" key="1">
    <citation type="submission" date="2018-03" db="EMBL/GenBank/DDBJ databases">
        <title>Genomic Encyclopedia of Archaeal and Bacterial Type Strains, Phase II (KMG-II): from individual species to whole genera.</title>
        <authorList>
            <person name="Goeker M."/>
        </authorList>
    </citation>
    <scope>NUCLEOTIDE SEQUENCE [LARGE SCALE GENOMIC DNA]</scope>
    <source>
        <strain evidence="2 3">DSM 101533</strain>
    </source>
</reference>
<gene>
    <name evidence="2" type="ORF">CLV80_105261</name>
</gene>
<sequence>MFGFVSSPKQNWSAILSVLALSVAPIATYAQEPSTNVLDLEFLPPEITPSHICVPRAPDAETVETWRNWDGVRLPNVDHALIKRDINRLQQINASYWLETIELIITRLAEADPSYAGDNALLARISAMVAAGAFEELSSQQLIAQLAADEELLSPRIKTALSGYFRNGLGVERDVEHADALLVDAGYSGNADALLTLTKRELAGTSPEGWDVAPELAVTMAFGSLVGELNPSICDRVARIAREYSNGEIVRPNPQLAHDWFRFAADLGDSNSAWKIVEFHMLAENFEKDNDVLLHYLTQAADAQLPYAQIALGRVYETGALVERDLDRTLQLFRAAAKSGGRPGLTRLALFLETYADRYPGTNDERLAALNDLAEHPGAAGWVFSRLADDVYERKGRWGGQAEALVYLERAAELGDMDGSLNLAINLVAQRSGEHEIERAVDLLSYSVSALGGVNPAKMLHGVFMCQAPDSPRIEEAQYWQSIEDATGTSNVEIAARDLIELDDEDDALTIALIQSHALYGRAKAMASYLKYLENAPDTTPEMLAFWHEYSNQYTSVLEALADLEFELAENPAERIVAFNLLRQEYKLSGAPAALALAEAILDYQSDTAFDTTEVRSLLEGPAGEGQGAAMQLLAVLDPGADSGRAVFEQFADIIEANGDFDALLFAVPFLEAEKQENYLSRAAGIIPCDYKNVMAMSRLYLEIDDAENAVHWMRIAEYLMEDNPWTMVDLARSELSVLGVEAAPKAMALFERAAALGDVNAPRGMFDLLVASDAETYDPERAAFLITQAMDDPEHAYLNRFLGSYRAAEDDVKVEIEARLDMPQVYMVAAESGDVFSMRTYALYLRENAANPTDLATSTEWLTRAAEGGDTTAMAELGYALAFGIGTDADLDNAVVWLERAAANGSAKAATITALLNLSEDT</sequence>
<comment type="caution">
    <text evidence="2">The sequence shown here is derived from an EMBL/GenBank/DDBJ whole genome shotgun (WGS) entry which is preliminary data.</text>
</comment>
<dbReference type="PANTHER" id="PTHR11102:SF160">
    <property type="entry name" value="ERAD-ASSOCIATED E3 UBIQUITIN-PROTEIN LIGASE COMPONENT HRD3"/>
    <property type="match status" value="1"/>
</dbReference>
<dbReference type="RefSeq" id="WP_106357483.1">
    <property type="nucleotide sequence ID" value="NZ_PVTP01000005.1"/>
</dbReference>
<protein>
    <submittedName>
        <fullName evidence="2">TPR repeat protein</fullName>
    </submittedName>
</protein>
<keyword evidence="3" id="KW-1185">Reference proteome</keyword>
<accession>A0A2T0VZH4</accession>
<dbReference type="Gene3D" id="1.25.40.10">
    <property type="entry name" value="Tetratricopeptide repeat domain"/>
    <property type="match status" value="2"/>
</dbReference>
<evidence type="ECO:0000313" key="3">
    <source>
        <dbReference type="Proteomes" id="UP000238007"/>
    </source>
</evidence>
<dbReference type="Pfam" id="PF08238">
    <property type="entry name" value="Sel1"/>
    <property type="match status" value="6"/>
</dbReference>
<organism evidence="2 3">
    <name type="scientific">Yoonia maritima</name>
    <dbReference type="NCBI Taxonomy" id="1435347"/>
    <lineage>
        <taxon>Bacteria</taxon>
        <taxon>Pseudomonadati</taxon>
        <taxon>Pseudomonadota</taxon>
        <taxon>Alphaproteobacteria</taxon>
        <taxon>Rhodobacterales</taxon>
        <taxon>Paracoccaceae</taxon>
        <taxon>Yoonia</taxon>
    </lineage>
</organism>
<proteinExistence type="predicted"/>
<dbReference type="AlphaFoldDB" id="A0A2T0VZH4"/>
<feature type="chain" id="PRO_5015491973" evidence="1">
    <location>
        <begin position="31"/>
        <end position="923"/>
    </location>
</feature>
<dbReference type="SUPFAM" id="SSF81901">
    <property type="entry name" value="HCP-like"/>
    <property type="match status" value="2"/>
</dbReference>
<dbReference type="Proteomes" id="UP000238007">
    <property type="component" value="Unassembled WGS sequence"/>
</dbReference>
<evidence type="ECO:0000313" key="2">
    <source>
        <dbReference type="EMBL" id="PRY77777.1"/>
    </source>
</evidence>
<dbReference type="InterPro" id="IPR011990">
    <property type="entry name" value="TPR-like_helical_dom_sf"/>
</dbReference>
<feature type="signal peptide" evidence="1">
    <location>
        <begin position="1"/>
        <end position="30"/>
    </location>
</feature>
<dbReference type="InterPro" id="IPR006597">
    <property type="entry name" value="Sel1-like"/>
</dbReference>
<dbReference type="SMART" id="SM00671">
    <property type="entry name" value="SEL1"/>
    <property type="match status" value="5"/>
</dbReference>
<evidence type="ECO:0000256" key="1">
    <source>
        <dbReference type="SAM" id="SignalP"/>
    </source>
</evidence>
<dbReference type="EMBL" id="PVTP01000005">
    <property type="protein sequence ID" value="PRY77777.1"/>
    <property type="molecule type" value="Genomic_DNA"/>
</dbReference>
<dbReference type="InterPro" id="IPR050767">
    <property type="entry name" value="Sel1_AlgK"/>
</dbReference>
<dbReference type="PANTHER" id="PTHR11102">
    <property type="entry name" value="SEL-1-LIKE PROTEIN"/>
    <property type="match status" value="1"/>
</dbReference>
<keyword evidence="1" id="KW-0732">Signal</keyword>
<name>A0A2T0VZH4_9RHOB</name>
<dbReference type="OrthoDB" id="7802124at2"/>